<dbReference type="SUPFAM" id="SSF50998">
    <property type="entry name" value="Quinoprotein alcohol dehydrogenase-like"/>
    <property type="match status" value="1"/>
</dbReference>
<evidence type="ECO:0000256" key="4">
    <source>
        <dbReference type="SAM" id="MobiDB-lite"/>
    </source>
</evidence>
<dbReference type="PANTHER" id="PTHR19848">
    <property type="entry name" value="WD40 REPEAT PROTEIN"/>
    <property type="match status" value="1"/>
</dbReference>
<dbReference type="Pfam" id="PF24883">
    <property type="entry name" value="NPHP3_N"/>
    <property type="match status" value="1"/>
</dbReference>
<dbReference type="InterPro" id="IPR027417">
    <property type="entry name" value="P-loop_NTPase"/>
</dbReference>
<dbReference type="HOGENOM" id="CLU_000288_6_3_1"/>
<feature type="repeat" description="WD" evidence="3">
    <location>
        <begin position="1251"/>
        <end position="1284"/>
    </location>
</feature>
<feature type="compositionally biased region" description="Low complexity" evidence="4">
    <location>
        <begin position="18"/>
        <end position="30"/>
    </location>
</feature>
<keyword evidence="1 3" id="KW-0853">WD repeat</keyword>
<dbReference type="Gene3D" id="2.130.10.10">
    <property type="entry name" value="YVTN repeat-like/Quinoprotein amine dehydrogenase"/>
    <property type="match status" value="4"/>
</dbReference>
<dbReference type="InterPro" id="IPR036322">
    <property type="entry name" value="WD40_repeat_dom_sf"/>
</dbReference>
<keyword evidence="2" id="KW-0677">Repeat</keyword>
<feature type="repeat" description="WD" evidence="3">
    <location>
        <begin position="993"/>
        <end position="1033"/>
    </location>
</feature>
<accession>A0A060SC31</accession>
<dbReference type="CDD" id="cd21037">
    <property type="entry name" value="MLKL_NTD"/>
    <property type="match status" value="1"/>
</dbReference>
<dbReference type="SUPFAM" id="SSF52540">
    <property type="entry name" value="P-loop containing nucleoside triphosphate hydrolases"/>
    <property type="match status" value="1"/>
</dbReference>
<dbReference type="InterPro" id="IPR020472">
    <property type="entry name" value="WD40_PAC1"/>
</dbReference>
<dbReference type="PROSITE" id="PS50294">
    <property type="entry name" value="WD_REPEATS_REGION"/>
    <property type="match status" value="4"/>
</dbReference>
<dbReference type="InterPro" id="IPR056884">
    <property type="entry name" value="NPHP3-like_N"/>
</dbReference>
<dbReference type="InterPro" id="IPR015943">
    <property type="entry name" value="WD40/YVTN_repeat-like_dom_sf"/>
</dbReference>
<name>A0A060SC31_PYCCI</name>
<evidence type="ECO:0000256" key="1">
    <source>
        <dbReference type="ARBA" id="ARBA00022574"/>
    </source>
</evidence>
<sequence length="1538" mass="170004">MSPHEFALKDSPLLKGRSTGSIKSSGSQSISEEHSWRTLLPGRSRRQQLVKSTVSGLIVALEVTQTLSSAHPPLQYAIGALLEVLKAYAKSSATLEAIQTIEGQIGWLNNMLRNVMPVDPASDAYPQGLKKRLDDFARKLQDISTDLMSIQSHDLFARMLKNAEMNEKVEDCIKMLSWHIHSFLVSILSTALRRQNLTTRQVEGIITVELAVHGISEDMRQGFKQMDNRFDKVEEKLEGLANDLGTNAIPGLRYVSQARFDYARSGRSECQPKTREEILASIYAWISPNDPSLASLPPPLVSIQSHRSLLWIKASAGAGKTTLAQTVATWCADHQFLGGAFFCSREGERSDILRIVTNIAVELAHRCDDFHDALLATTKANPYIQTSQVSQQLKTLLVEPLRVVIAKGSFPKNLVIVVDALDECDDEKPVSTVLQAISLYIAELAPLKFIITSRPVETITRGFKVLEELQKKTHQLPLDTQSPELTKRDIATFLRARFAAVRDQYADVAGEPSWPSDADFDQIVHLADELFIYAATAISFIEDRKVANPRRQLETLLGRVTNDSVAVKSGPIAMYDRLDKLYREVLDLAFKDADATLQARVKRVLGTIALAQERLSPVGLAALLGDTPGAVQDVIGRLRSVLAVPSEDEEHTGVRLIHLSFADFLVSPDRCGSPYLVNPCLQHTLLALRCLETMRTLKYNICGIDTSNDCLLNSEIPDLADRVTRCLSPAVQYACRYWFRHLCHAEVGEELLLALEDFCDRHLLHWLEALSLLGCVDVAVEALQSTPLFLKSQVLRPSNVLELLSDCEQTVRAFYPVISTSFMQMYPAVMTFSPPDSHLRRRLQATNLSTRIRMVVSSEKARNTTLAVSLSGATVIYSLDFSPDGKRIALGGEYGSIQILDTYTGAQLQALEGHSKRVNVAFSPTGREILSGSADRMVKLWDVASSACLHTWVEFSGEVHTVAWSPDGVFAAAGATDGTVTLWKVSSLEKTAVLRHEDRVRDITFSPDYFVVSGSADKTCKIWDLERQVPIHTLEHTSPVYAVAASGDGSLIACGLESGEVVLWQKSSGQRLRSLPGAGEMLSMAFHLNDSLAVGYSYSPVTVWDVSRAVPLATLDNTYASGVAFSSNGAHIALAAGGPLQIQEWPLDTHWHDSGPERTTLVDTSFRSKLKRHFALHSESSLRGPTNEPPARLLSVLVSPDAQLILAVYAKKIELLSASTGERLRIIQHSAGSNHSISVWETKTGQLIGNYVGHSSIVFTVIFTRDERHILSASYDGTIRRWTLHAPVGENAQMSSEVLYKSEEDTFSSLAVSSDGRWILSCSTWRPFPPDTTSADLLVLPSKEPVSTDPSGTYCVLRLHDVTGRVLWIENERNHVVSLAFSEDCTRALAGSDEAQMFLYDLTQLIPPDESTPRPARPLAVPEHTLSAREASLLTHISFSYDGRGVITDRSYTPLPSELQPVSVQHTTTARTYPISVYLDELGWLWHVEPDANPRRICWIPLRFQTSDNWFGSSFSARGHVVALSTQEHRLAVIEWSP</sequence>
<dbReference type="InterPro" id="IPR011047">
    <property type="entry name" value="Quinoprotein_ADH-like_sf"/>
</dbReference>
<gene>
    <name evidence="6" type="ORF">BN946_scf184803.g7</name>
</gene>
<dbReference type="InterPro" id="IPR059179">
    <property type="entry name" value="MLKL-like_MCAfunc"/>
</dbReference>
<evidence type="ECO:0000259" key="5">
    <source>
        <dbReference type="Pfam" id="PF24883"/>
    </source>
</evidence>
<evidence type="ECO:0000313" key="6">
    <source>
        <dbReference type="EMBL" id="CDO69809.1"/>
    </source>
</evidence>
<dbReference type="EMBL" id="CCBP010000056">
    <property type="protein sequence ID" value="CDO69809.1"/>
    <property type="molecule type" value="Genomic_DNA"/>
</dbReference>
<evidence type="ECO:0000256" key="2">
    <source>
        <dbReference type="ARBA" id="ARBA00022737"/>
    </source>
</evidence>
<evidence type="ECO:0000256" key="3">
    <source>
        <dbReference type="PROSITE-ProRule" id="PRU00221"/>
    </source>
</evidence>
<dbReference type="InterPro" id="IPR019775">
    <property type="entry name" value="WD40_repeat_CS"/>
</dbReference>
<protein>
    <recommendedName>
        <fullName evidence="5">Nephrocystin 3-like N-terminal domain-containing protein</fullName>
    </recommendedName>
</protein>
<dbReference type="OrthoDB" id="2800734at2759"/>
<dbReference type="InterPro" id="IPR001680">
    <property type="entry name" value="WD40_rpt"/>
</dbReference>
<reference evidence="6" key="1">
    <citation type="submission" date="2014-01" db="EMBL/GenBank/DDBJ databases">
        <title>The genome of the white-rot fungus Pycnoporus cinnabarinus: a basidiomycete model with a versatile arsenal for lignocellulosic biomass breakdown.</title>
        <authorList>
            <person name="Levasseur A."/>
            <person name="Lomascolo A."/>
            <person name="Ruiz-Duenas F.J."/>
            <person name="Uzan E."/>
            <person name="Piumi F."/>
            <person name="Kues U."/>
            <person name="Ram A.F.J."/>
            <person name="Murat C."/>
            <person name="Haon M."/>
            <person name="Benoit I."/>
            <person name="Arfi Y."/>
            <person name="Chevret D."/>
            <person name="Drula E."/>
            <person name="Kwon M.J."/>
            <person name="Gouret P."/>
            <person name="Lesage-Meessen L."/>
            <person name="Lombard V."/>
            <person name="Mariette J."/>
            <person name="Noirot C."/>
            <person name="Park J."/>
            <person name="Patyshakuliyeva A."/>
            <person name="Wieneger R.A.B."/>
            <person name="Wosten H.A.B."/>
            <person name="Martin F."/>
            <person name="Coutinho P.M."/>
            <person name="de Vries R."/>
            <person name="Martinez A.T."/>
            <person name="Klopp C."/>
            <person name="Pontarotti P."/>
            <person name="Henrissat B."/>
            <person name="Record E."/>
        </authorList>
    </citation>
    <scope>NUCLEOTIDE SEQUENCE [LARGE SCALE GENOMIC DNA]</scope>
    <source>
        <strain evidence="6">BRFM137</strain>
    </source>
</reference>
<comment type="caution">
    <text evidence="6">The sequence shown here is derived from an EMBL/GenBank/DDBJ whole genome shotgun (WGS) entry which is preliminary data.</text>
</comment>
<feature type="domain" description="Nephrocystin 3-like N-terminal" evidence="5">
    <location>
        <begin position="304"/>
        <end position="454"/>
    </location>
</feature>
<dbReference type="STRING" id="5643.A0A060SC31"/>
<organism evidence="6 7">
    <name type="scientific">Pycnoporus cinnabarinus</name>
    <name type="common">Cinnabar-red polypore</name>
    <name type="synonym">Trametes cinnabarina</name>
    <dbReference type="NCBI Taxonomy" id="5643"/>
    <lineage>
        <taxon>Eukaryota</taxon>
        <taxon>Fungi</taxon>
        <taxon>Dikarya</taxon>
        <taxon>Basidiomycota</taxon>
        <taxon>Agaricomycotina</taxon>
        <taxon>Agaricomycetes</taxon>
        <taxon>Polyporales</taxon>
        <taxon>Polyporaceae</taxon>
        <taxon>Trametes</taxon>
    </lineage>
</organism>
<proteinExistence type="predicted"/>
<feature type="repeat" description="WD" evidence="3">
    <location>
        <begin position="920"/>
        <end position="951"/>
    </location>
</feature>
<feature type="region of interest" description="Disordered" evidence="4">
    <location>
        <begin position="1"/>
        <end position="37"/>
    </location>
</feature>
<dbReference type="PRINTS" id="PR00320">
    <property type="entry name" value="GPROTEINBRPT"/>
</dbReference>
<feature type="repeat" description="WD" evidence="3">
    <location>
        <begin position="959"/>
        <end position="993"/>
    </location>
</feature>
<dbReference type="CDD" id="cd00200">
    <property type="entry name" value="WD40"/>
    <property type="match status" value="1"/>
</dbReference>
<dbReference type="Pfam" id="PF00400">
    <property type="entry name" value="WD40"/>
    <property type="match status" value="5"/>
</dbReference>
<evidence type="ECO:0000313" key="7">
    <source>
        <dbReference type="Proteomes" id="UP000029665"/>
    </source>
</evidence>
<dbReference type="PROSITE" id="PS50082">
    <property type="entry name" value="WD_REPEATS_2"/>
    <property type="match status" value="5"/>
</dbReference>
<dbReference type="Gene3D" id="3.40.50.300">
    <property type="entry name" value="P-loop containing nucleotide triphosphate hydrolases"/>
    <property type="match status" value="1"/>
</dbReference>
<dbReference type="PROSITE" id="PS00678">
    <property type="entry name" value="WD_REPEATS_1"/>
    <property type="match status" value="2"/>
</dbReference>
<keyword evidence="7" id="KW-1185">Reference proteome</keyword>
<dbReference type="SUPFAM" id="SSF50978">
    <property type="entry name" value="WD40 repeat-like"/>
    <property type="match status" value="1"/>
</dbReference>
<dbReference type="PANTHER" id="PTHR19848:SF8">
    <property type="entry name" value="F-BOX AND WD REPEAT DOMAIN CONTAINING 7"/>
    <property type="match status" value="1"/>
</dbReference>
<dbReference type="OMA" id="ACEYWIE"/>
<dbReference type="Proteomes" id="UP000029665">
    <property type="component" value="Unassembled WGS sequence"/>
</dbReference>
<feature type="repeat" description="WD" evidence="3">
    <location>
        <begin position="1033"/>
        <end position="1074"/>
    </location>
</feature>
<dbReference type="SMART" id="SM00320">
    <property type="entry name" value="WD40"/>
    <property type="match status" value="8"/>
</dbReference>